<name>A0A023DZ25_9PROT</name>
<keyword evidence="2" id="KW-1133">Transmembrane helix</keyword>
<sequence>MNNTVKYIFIVVFMLEFSDFGFGLIAPVPQFSTPAMCLTSDGSVRSLETGVFCFTHAFGRTCWPGGRFYQESPGGTFSISGLVTGNLSYAPVVEACRSIGGEIDEGAMALNYLSTFGTLATKAQNLNFIQNLKDKTRGHKFIPVYNNTALGSVRLFTKDTNKYPVINLDYNGVMADSELQSFSNIVISQVPSLSVQYMIDKAKKVLESGIKVDLVNLKKQLEGIAAIRDLLEKNMNFFINTLGNMKGSDYGKILDNAAEVIVYTSQNSIGQSKNSTDSTKTEKMINLCEKSLKELDIFILAKNNVRSVFENVMNLAKQIPGSEPYDTDDMIKNPRKYTIPVFLVSEALKKDEKMIKLFFEADVLKSQLLVAKNKLEALKAVKENFFTNLDKKIMELNDKISTLAKKKKIFEKILEEYTVKRTKQDMGGIVRKVFEELQKDISDTAQNYGKIVQSIQETQSVQDNQFIATLTEYQKRLAPLETTMKGYVAYKDGMTQMVENAYQKALNEKNVILQKVAQEIRNHINEINALLNPIIALLNNQQSADELWQKSFQKINILSNFLLIDKANLETLFTTIGADDIIIKSSIISLNTGVLTEIQAINEVQKRIVFGKIYGTYVEANLLKKRMTADSKDDQKSFNAVWEKYLQDGNTSLVFSEYNDIVLQKNKIKDVLSQSLIILSAIDKSSLDIQNLIKEVGLLLAPVGAETTLDKIFENNVISKLKSKRLL</sequence>
<keyword evidence="2" id="KW-0812">Transmembrane</keyword>
<dbReference type="STRING" id="1427503.HE1_00597"/>
<evidence type="ECO:0000256" key="2">
    <source>
        <dbReference type="SAM" id="Phobius"/>
    </source>
</evidence>
<gene>
    <name evidence="3" type="ORF">HE1_00597</name>
</gene>
<evidence type="ECO:0000313" key="3">
    <source>
        <dbReference type="EMBL" id="GAJ46270.1"/>
    </source>
</evidence>
<protein>
    <submittedName>
        <fullName evidence="3">Uncharacterized protein</fullName>
    </submittedName>
</protein>
<keyword evidence="2" id="KW-0472">Membrane</keyword>
<organism evidence="3 4">
    <name type="scientific">Holospora elegans E1</name>
    <dbReference type="NCBI Taxonomy" id="1427503"/>
    <lineage>
        <taxon>Bacteria</taxon>
        <taxon>Pseudomonadati</taxon>
        <taxon>Pseudomonadota</taxon>
        <taxon>Alphaproteobacteria</taxon>
        <taxon>Holosporales</taxon>
        <taxon>Holosporaceae</taxon>
        <taxon>Holospora</taxon>
    </lineage>
</organism>
<keyword evidence="4" id="KW-1185">Reference proteome</keyword>
<reference evidence="3 4" key="1">
    <citation type="journal article" date="2014" name="FEMS Microbiol. Lett.">
        <title>Draft genome sequences of three Holospora species (Holospora obtusa, Holospora undulata, and Holospora elegans), endonuclear symbiotic bacteria of the ciliate Paramecium caudatum.</title>
        <authorList>
            <person name="Dohra H."/>
            <person name="Tanaka K."/>
            <person name="Suzuki T."/>
            <person name="Fujishima M."/>
            <person name="Suzuki H."/>
        </authorList>
    </citation>
    <scope>NUCLEOTIDE SEQUENCE [LARGE SCALE GENOMIC DNA]</scope>
    <source>
        <strain evidence="3 4">E1</strain>
    </source>
</reference>
<feature type="transmembrane region" description="Helical" evidence="2">
    <location>
        <begin position="7"/>
        <end position="28"/>
    </location>
</feature>
<dbReference type="Proteomes" id="UP000024842">
    <property type="component" value="Unassembled WGS sequence"/>
</dbReference>
<evidence type="ECO:0000256" key="1">
    <source>
        <dbReference type="SAM" id="Coils"/>
    </source>
</evidence>
<dbReference type="AlphaFoldDB" id="A0A023DZ25"/>
<evidence type="ECO:0000313" key="4">
    <source>
        <dbReference type="Proteomes" id="UP000024842"/>
    </source>
</evidence>
<dbReference type="EMBL" id="BAUP01000076">
    <property type="protein sequence ID" value="GAJ46270.1"/>
    <property type="molecule type" value="Genomic_DNA"/>
</dbReference>
<feature type="coiled-coil region" evidence="1">
    <location>
        <begin position="361"/>
        <end position="406"/>
    </location>
</feature>
<comment type="caution">
    <text evidence="3">The sequence shown here is derived from an EMBL/GenBank/DDBJ whole genome shotgun (WGS) entry which is preliminary data.</text>
</comment>
<accession>A0A023DZ25</accession>
<proteinExistence type="predicted"/>
<keyword evidence="1" id="KW-0175">Coiled coil</keyword>